<evidence type="ECO:0000313" key="2">
    <source>
        <dbReference type="Proteomes" id="UP000313395"/>
    </source>
</evidence>
<gene>
    <name evidence="1" type="ORF">FHK04_09365</name>
</gene>
<dbReference type="InterPro" id="IPR012334">
    <property type="entry name" value="Pectin_lyas_fold"/>
</dbReference>
<keyword evidence="2" id="KW-1185">Reference proteome</keyword>
<dbReference type="AlphaFoldDB" id="A0A5C5E829"/>
<dbReference type="Gene3D" id="2.160.20.10">
    <property type="entry name" value="Single-stranded right-handed beta-helix, Pectin lyase-like"/>
    <property type="match status" value="1"/>
</dbReference>
<organism evidence="1 2">
    <name type="scientific">Trichococcus shcherbakoviae subsp. psychrophilus</name>
    <dbReference type="NCBI Taxonomy" id="2585775"/>
    <lineage>
        <taxon>Bacteria</taxon>
        <taxon>Bacillati</taxon>
        <taxon>Bacillota</taxon>
        <taxon>Bacilli</taxon>
        <taxon>Lactobacillales</taxon>
        <taxon>Carnobacteriaceae</taxon>
        <taxon>Trichococcus</taxon>
    </lineage>
</organism>
<evidence type="ECO:0000313" key="1">
    <source>
        <dbReference type="EMBL" id="TNV68414.1"/>
    </source>
</evidence>
<dbReference type="Proteomes" id="UP000313395">
    <property type="component" value="Unassembled WGS sequence"/>
</dbReference>
<proteinExistence type="predicted"/>
<dbReference type="RefSeq" id="WP_140186411.1">
    <property type="nucleotide sequence ID" value="NZ_VENO01000003.1"/>
</dbReference>
<dbReference type="EMBL" id="VENO01000003">
    <property type="protein sequence ID" value="TNV68414.1"/>
    <property type="molecule type" value="Genomic_DNA"/>
</dbReference>
<protein>
    <recommendedName>
        <fullName evidence="3">Pectin lyase fold/virulence factor</fullName>
    </recommendedName>
</protein>
<sequence length="553" mass="60427">MKKTILLPVLLMSLLYSEVPDMAQMLRTISGLEEVSNGGTPSEANGVQATDIQAAQGEISVEAFPKRKTDKDDTERIQRAVDYCIENNKDLIFPNGGSYTVRQVNIEAGLRIVGYGATVTLADNQPKATRMFTTQERKWESADDSDYLIIEGLTLDGNCWNQGEFMDYEKEQQFGIFFAGSLEKKGMLRGKVINCRFQNWCADGVHIYTNADVAVIGCSSINCFRGGVVASGSPSNVRITDFVGEKGTFGNAMDIEIDTPGKVNLTIDAMQAYCDIDIEMPEGSVATVDNLTVVGGITKIYGFENEITISDSNIGQLDVINATNCAFNNTKITVMPSKTEDVIGATVRVLDSSDDLSQEEYHTAFNDCTFERSDKDDPIETDKGLIALKGYFGKVTLNDCIFGEGFKTGYYALGVAYSSLHDVTFDCDTAIAMKPLVWARIYEMVLDGVQYGENTSVPFRFLAYLEKKPYTTVVFKNMTLDSEQAGYAGDQAIGTTKIESSRTIRVESDPNVAGVAGFVGDTAVLTTPVDGEPSEWMATTSDPVAAEWKVSKN</sequence>
<dbReference type="InterPro" id="IPR011050">
    <property type="entry name" value="Pectin_lyase_fold/virulence"/>
</dbReference>
<name>A0A5C5E829_9LACT</name>
<dbReference type="SUPFAM" id="SSF51126">
    <property type="entry name" value="Pectin lyase-like"/>
    <property type="match status" value="1"/>
</dbReference>
<evidence type="ECO:0008006" key="3">
    <source>
        <dbReference type="Google" id="ProtNLM"/>
    </source>
</evidence>
<accession>A0A5C5E829</accession>
<comment type="caution">
    <text evidence="1">The sequence shown here is derived from an EMBL/GenBank/DDBJ whole genome shotgun (WGS) entry which is preliminary data.</text>
</comment>
<reference evidence="1 2" key="1">
    <citation type="submission" date="2019-06" db="EMBL/GenBank/DDBJ databases">
        <title>Description Trichococcus psychrophilus sp. nov., isolated from a cold spring, by genomic and phenotypic analyses.</title>
        <authorList>
            <person name="Zakharyuk A."/>
        </authorList>
    </citation>
    <scope>NUCLEOTIDE SEQUENCE [LARGE SCALE GENOMIC DNA]</scope>
    <source>
        <strain evidence="1 2">SKBG</strain>
    </source>
</reference>